<dbReference type="InterPro" id="IPR025997">
    <property type="entry name" value="SBP_2_dom"/>
</dbReference>
<evidence type="ECO:0000313" key="5">
    <source>
        <dbReference type="Proteomes" id="UP000578252"/>
    </source>
</evidence>
<keyword evidence="2" id="KW-0732">Signal</keyword>
<gene>
    <name evidence="4" type="ORF">HHJ78_05875</name>
</gene>
<dbReference type="RefSeq" id="WP_169771912.1">
    <property type="nucleotide sequence ID" value="NZ_JABCUR010000004.1"/>
</dbReference>
<accession>A0A7Y0U1G2</accession>
<comment type="subcellular location">
    <subcellularLocation>
        <location evidence="1">Cell envelope</location>
    </subcellularLocation>
</comment>
<dbReference type="EMBL" id="JABCUR010000004">
    <property type="protein sequence ID" value="NMW65067.1"/>
    <property type="molecule type" value="Genomic_DNA"/>
</dbReference>
<protein>
    <submittedName>
        <fullName evidence="4">Autoinducer 2 ABC transporter substrate-binding protein</fullName>
    </submittedName>
</protein>
<organism evidence="4 5">
    <name type="scientific">Mobiluncus mulieris</name>
    <dbReference type="NCBI Taxonomy" id="2052"/>
    <lineage>
        <taxon>Bacteria</taxon>
        <taxon>Bacillati</taxon>
        <taxon>Actinomycetota</taxon>
        <taxon>Actinomycetes</taxon>
        <taxon>Actinomycetales</taxon>
        <taxon>Actinomycetaceae</taxon>
        <taxon>Mobiluncus</taxon>
    </lineage>
</organism>
<reference evidence="4 5" key="1">
    <citation type="submission" date="2020-04" db="EMBL/GenBank/DDBJ databases">
        <title>Antimicrobial susceptibility and clonality of vaginal-derived multi-drug resistant Mobiluncus isolates in China.</title>
        <authorList>
            <person name="Zhang X."/>
        </authorList>
    </citation>
    <scope>NUCLEOTIDE SEQUENCE [LARGE SCALE GENOMIC DNA]</scope>
    <source>
        <strain evidence="4 5">13</strain>
    </source>
</reference>
<feature type="signal peptide" evidence="2">
    <location>
        <begin position="1"/>
        <end position="22"/>
    </location>
</feature>
<dbReference type="Proteomes" id="UP000578252">
    <property type="component" value="Unassembled WGS sequence"/>
</dbReference>
<dbReference type="InterPro" id="IPR050555">
    <property type="entry name" value="Bact_Solute-Bind_Prot2"/>
</dbReference>
<dbReference type="PROSITE" id="PS51257">
    <property type="entry name" value="PROKAR_LIPOPROTEIN"/>
    <property type="match status" value="1"/>
</dbReference>
<dbReference type="AlphaFoldDB" id="A0A7Y0U1G2"/>
<dbReference type="GO" id="GO:0030246">
    <property type="term" value="F:carbohydrate binding"/>
    <property type="evidence" value="ECO:0007669"/>
    <property type="project" value="TreeGrafter"/>
</dbReference>
<evidence type="ECO:0000256" key="2">
    <source>
        <dbReference type="SAM" id="SignalP"/>
    </source>
</evidence>
<evidence type="ECO:0000256" key="1">
    <source>
        <dbReference type="ARBA" id="ARBA00004196"/>
    </source>
</evidence>
<dbReference type="SUPFAM" id="SSF53822">
    <property type="entry name" value="Periplasmic binding protein-like I"/>
    <property type="match status" value="1"/>
</dbReference>
<dbReference type="Pfam" id="PF13407">
    <property type="entry name" value="Peripla_BP_4"/>
    <property type="match status" value="1"/>
</dbReference>
<name>A0A7Y0U1G2_9ACTO</name>
<feature type="chain" id="PRO_5039070908" evidence="2">
    <location>
        <begin position="23"/>
        <end position="345"/>
    </location>
</feature>
<dbReference type="PANTHER" id="PTHR30036:SF8">
    <property type="entry name" value="ABC-TYPE SUGAR TRANSPORT SYSTEM PERIPLASMIC COMPONENT-LIKE PROTEIN"/>
    <property type="match status" value="1"/>
</dbReference>
<dbReference type="GO" id="GO:0030288">
    <property type="term" value="C:outer membrane-bounded periplasmic space"/>
    <property type="evidence" value="ECO:0007669"/>
    <property type="project" value="TreeGrafter"/>
</dbReference>
<dbReference type="Gene3D" id="3.40.50.2300">
    <property type="match status" value="2"/>
</dbReference>
<dbReference type="InterPro" id="IPR028082">
    <property type="entry name" value="Peripla_BP_I"/>
</dbReference>
<evidence type="ECO:0000259" key="3">
    <source>
        <dbReference type="Pfam" id="PF13407"/>
    </source>
</evidence>
<evidence type="ECO:0000313" key="4">
    <source>
        <dbReference type="EMBL" id="NMW65067.1"/>
    </source>
</evidence>
<feature type="domain" description="Periplasmic binding protein" evidence="3">
    <location>
        <begin position="48"/>
        <end position="305"/>
    </location>
</feature>
<proteinExistence type="predicted"/>
<dbReference type="CDD" id="cd06302">
    <property type="entry name" value="PBP1_LsrB_Quorum_Sensing-like"/>
    <property type="match status" value="1"/>
</dbReference>
<comment type="caution">
    <text evidence="4">The sequence shown here is derived from an EMBL/GenBank/DDBJ whole genome shotgun (WGS) entry which is preliminary data.</text>
</comment>
<sequence length="345" mass="36161">MLKQRKTVAIMALTLAASLVTACGSGASDGKHAAEETGNGGVGKNLSVAFVPKIQGIPFFEAMNTGGADAAKQFGFKWVYTGPTTADPAAQSDVVRSLIQQKVNALMVAPNDPDSVAPLLETAKNKGIRVGTADTDAPNSVREIMVRQASDDGIGKALLEQIAKPIDGKGQVAIVSCGQTAANLNAWIKIIKDTAKEKYPDIDIVDVVYADEDQPRAVTMAKNLINANPNLKGIIGPCTTAAPGVAQAVQESGKIGKIFTTGVGTPQSMLPYLKDGSSSASVLWNVEDHGYLTAWAGWKLAKGEKFESTQDVGRLKGVTYDADSKVLLLGDPLILTADNAGNYNF</sequence>
<dbReference type="PANTHER" id="PTHR30036">
    <property type="entry name" value="D-XYLOSE-BINDING PERIPLASMIC PROTEIN"/>
    <property type="match status" value="1"/>
</dbReference>